<dbReference type="AlphaFoldDB" id="A0A0T9T1D9"/>
<name>A0A0T9T1D9_YERAE</name>
<dbReference type="RefSeq" id="WP_050124853.1">
    <property type="nucleotide sequence ID" value="NZ_CQEM01000001.1"/>
</dbReference>
<dbReference type="EMBL" id="CQEM01000001">
    <property type="protein sequence ID" value="CNK55760.1"/>
    <property type="molecule type" value="Genomic_DNA"/>
</dbReference>
<proteinExistence type="predicted"/>
<evidence type="ECO:0000313" key="2">
    <source>
        <dbReference type="Proteomes" id="UP000040088"/>
    </source>
</evidence>
<sequence>MAKIDRLIQQIKDRDLVAFPNKRVLLLEGRDDITAFQMLLTKRNVNWEQDWVLVEAGKKQNVLDILALEQTWFGLIDRDEWSEDKIAHLLQEHSHLMFLPRFCIESYLVNPSEVWQALRPKHQERIAGGEAAFTRRFEQEVHRWFNHAAIWYVVNPLWEKLRSAGFNSALLDVDTVRQDAEVERILRSWGALINPENLAQEIQHRKAQVESLSLSEQLTICIHGKLFFEKFVDPLLTSFLGQRGREQRQKDLFSTLSVPDDLSPIWVKMGL</sequence>
<protein>
    <submittedName>
        <fullName evidence="1">Uncharacterized protein</fullName>
    </submittedName>
</protein>
<organism evidence="1 2">
    <name type="scientific">Yersinia aleksiciae</name>
    <dbReference type="NCBI Taxonomy" id="263819"/>
    <lineage>
        <taxon>Bacteria</taxon>
        <taxon>Pseudomonadati</taxon>
        <taxon>Pseudomonadota</taxon>
        <taxon>Gammaproteobacteria</taxon>
        <taxon>Enterobacterales</taxon>
        <taxon>Yersiniaceae</taxon>
        <taxon>Yersinia</taxon>
    </lineage>
</organism>
<reference evidence="2" key="1">
    <citation type="submission" date="2015-03" db="EMBL/GenBank/DDBJ databases">
        <authorList>
            <consortium name="Pathogen Informatics"/>
        </authorList>
    </citation>
    <scope>NUCLEOTIDE SEQUENCE [LARGE SCALE GENOMIC DNA]</scope>
    <source>
        <strain evidence="2">IP27925</strain>
    </source>
</reference>
<gene>
    <name evidence="1" type="ORF">ERS008460_00183</name>
</gene>
<evidence type="ECO:0000313" key="1">
    <source>
        <dbReference type="EMBL" id="CNK55760.1"/>
    </source>
</evidence>
<dbReference type="Proteomes" id="UP000040088">
    <property type="component" value="Unassembled WGS sequence"/>
</dbReference>
<accession>A0A0T9T1D9</accession>